<dbReference type="GO" id="GO:0016757">
    <property type="term" value="F:glycosyltransferase activity"/>
    <property type="evidence" value="ECO:0007669"/>
    <property type="project" value="TreeGrafter"/>
</dbReference>
<evidence type="ECO:0000313" key="2">
    <source>
        <dbReference type="Proteomes" id="UP000235925"/>
    </source>
</evidence>
<accession>A0A2N8RXU8</accession>
<dbReference type="Gene3D" id="3.40.50.2000">
    <property type="entry name" value="Glycogen Phosphorylase B"/>
    <property type="match status" value="1"/>
</dbReference>
<sequence>MNEKPVAIFISPVLPLPGGSGRALRAWDWLQALAREYRVHLIVPGADADWPPIPLDYPAERIWPLRSATAPTRGVYRLVGLWLPFLARYSRRLVTDWQQPTSVTALDFLVSHLAEEPVRRIVVFRLYLHEIGEVLSRRFPAAAIDLDLDDLESSTRLSVAGAAWRIGHYRESVCGLSVALQYRVVERTLKHRYRTLYLAAEEDCRRMSNTATATVECRANRIAVSDVHPPVPAGGELGLLFVGTLNYPPNAEAARVLVQELVPELAARLERPWRLRIVGRHASPVLTRLLQTTPHVEFLPDVQDLAACYAATHVVLVPLRSGGGTKFKTLEGLAHRRPVVSSRHGVRGLKLTSGEHFLLAETADEFASAVLHLGSHPEAAERIAAAGWARCWEQYRTP</sequence>
<gene>
    <name evidence="1" type="ORF">CXK92_16910</name>
</gene>
<dbReference type="EMBL" id="POUN01000005">
    <property type="protein sequence ID" value="PNF79201.1"/>
    <property type="molecule type" value="Genomic_DNA"/>
</dbReference>
<dbReference type="AlphaFoldDB" id="A0A2N8RXU8"/>
<comment type="caution">
    <text evidence="1">The sequence shown here is derived from an EMBL/GenBank/DDBJ whole genome shotgun (WGS) entry which is preliminary data.</text>
</comment>
<protein>
    <recommendedName>
        <fullName evidence="3">Glycosyltransferase</fullName>
    </recommendedName>
</protein>
<proteinExistence type="predicted"/>
<organism evidence="1 2">
    <name type="scientific">Stutzerimonas stutzeri</name>
    <name type="common">Pseudomonas stutzeri</name>
    <dbReference type="NCBI Taxonomy" id="316"/>
    <lineage>
        <taxon>Bacteria</taxon>
        <taxon>Pseudomonadati</taxon>
        <taxon>Pseudomonadota</taxon>
        <taxon>Gammaproteobacteria</taxon>
        <taxon>Pseudomonadales</taxon>
        <taxon>Pseudomonadaceae</taxon>
        <taxon>Stutzerimonas</taxon>
    </lineage>
</organism>
<evidence type="ECO:0008006" key="3">
    <source>
        <dbReference type="Google" id="ProtNLM"/>
    </source>
</evidence>
<dbReference type="RefSeq" id="WP_102826194.1">
    <property type="nucleotide sequence ID" value="NZ_CP139348.1"/>
</dbReference>
<dbReference type="PANTHER" id="PTHR12526">
    <property type="entry name" value="GLYCOSYLTRANSFERASE"/>
    <property type="match status" value="1"/>
</dbReference>
<evidence type="ECO:0000313" key="1">
    <source>
        <dbReference type="EMBL" id="PNF79201.1"/>
    </source>
</evidence>
<dbReference type="SUPFAM" id="SSF53756">
    <property type="entry name" value="UDP-Glycosyltransferase/glycogen phosphorylase"/>
    <property type="match status" value="1"/>
</dbReference>
<dbReference type="Pfam" id="PF13692">
    <property type="entry name" value="Glyco_trans_1_4"/>
    <property type="match status" value="1"/>
</dbReference>
<reference evidence="1 2" key="1">
    <citation type="submission" date="2018-01" db="EMBL/GenBank/DDBJ databases">
        <title>Denitrification phenotypes of diverse strains of Pseudomonas stutzeri.</title>
        <authorList>
            <person name="Milligan D.A."/>
            <person name="Bergaust L."/>
            <person name="Bakken L.R."/>
            <person name="Frostegard A."/>
        </authorList>
    </citation>
    <scope>NUCLEOTIDE SEQUENCE [LARGE SCALE GENOMIC DNA]</scope>
    <source>
        <strain evidence="1 2">KC</strain>
    </source>
</reference>
<dbReference type="Proteomes" id="UP000235925">
    <property type="component" value="Unassembled WGS sequence"/>
</dbReference>
<name>A0A2N8RXU8_STUST</name>
<dbReference type="OrthoDB" id="9807209at2"/>
<dbReference type="PANTHER" id="PTHR12526:SF636">
    <property type="entry name" value="BLL3647 PROTEIN"/>
    <property type="match status" value="1"/>
</dbReference>